<dbReference type="Proteomes" id="UP000219612">
    <property type="component" value="Unassembled WGS sequence"/>
</dbReference>
<dbReference type="InterPro" id="IPR036271">
    <property type="entry name" value="Tet_transcr_reg_TetR-rel_C_sf"/>
</dbReference>
<evidence type="ECO:0000256" key="4">
    <source>
        <dbReference type="PROSITE-ProRule" id="PRU00335"/>
    </source>
</evidence>
<dbReference type="InterPro" id="IPR009057">
    <property type="entry name" value="Homeodomain-like_sf"/>
</dbReference>
<name>A0A285H714_9ACTN</name>
<organism evidence="6 7">
    <name type="scientific">Paractinoplanes atraurantiacus</name>
    <dbReference type="NCBI Taxonomy" id="1036182"/>
    <lineage>
        <taxon>Bacteria</taxon>
        <taxon>Bacillati</taxon>
        <taxon>Actinomycetota</taxon>
        <taxon>Actinomycetes</taxon>
        <taxon>Micromonosporales</taxon>
        <taxon>Micromonosporaceae</taxon>
        <taxon>Paractinoplanes</taxon>
    </lineage>
</organism>
<dbReference type="GO" id="GO:0003700">
    <property type="term" value="F:DNA-binding transcription factor activity"/>
    <property type="evidence" value="ECO:0007669"/>
    <property type="project" value="TreeGrafter"/>
</dbReference>
<evidence type="ECO:0000313" key="6">
    <source>
        <dbReference type="EMBL" id="SNY31343.1"/>
    </source>
</evidence>
<sequence length="226" mass="25051">MTTTDNRPLRRDAQINRDRIIRAAQEVFAERGLAGTFHDIADRAGVGLGTVYRRFPTKEELVEVVFAQRLAEFIATVEAALQIPSGWDGLVTVLSTAAGMYAEDRGLRDLALGHGFGPQHFENMSDQLEPLLRRLVARAQDEGTLRPDVTADDLPILLTMLSEVAHHGNSVRPGLHTRYLNLILAGLRNPTFAQDLGEPLNREQLDAIAGRWLPRISSRDHETSDA</sequence>
<dbReference type="PRINTS" id="PR00455">
    <property type="entry name" value="HTHTETR"/>
</dbReference>
<dbReference type="Pfam" id="PF21597">
    <property type="entry name" value="TetR_C_43"/>
    <property type="match status" value="1"/>
</dbReference>
<evidence type="ECO:0000259" key="5">
    <source>
        <dbReference type="PROSITE" id="PS50977"/>
    </source>
</evidence>
<evidence type="ECO:0000256" key="3">
    <source>
        <dbReference type="ARBA" id="ARBA00023163"/>
    </source>
</evidence>
<dbReference type="Gene3D" id="1.10.357.10">
    <property type="entry name" value="Tetracycline Repressor, domain 2"/>
    <property type="match status" value="1"/>
</dbReference>
<dbReference type="InterPro" id="IPR050109">
    <property type="entry name" value="HTH-type_TetR-like_transc_reg"/>
</dbReference>
<dbReference type="InterPro" id="IPR049445">
    <property type="entry name" value="TetR_SbtR-like_C"/>
</dbReference>
<keyword evidence="3" id="KW-0804">Transcription</keyword>
<evidence type="ECO:0000256" key="1">
    <source>
        <dbReference type="ARBA" id="ARBA00023015"/>
    </source>
</evidence>
<gene>
    <name evidence="6" type="ORF">SAMN05421748_103542</name>
</gene>
<dbReference type="OrthoDB" id="3382616at2"/>
<dbReference type="Pfam" id="PF00440">
    <property type="entry name" value="TetR_N"/>
    <property type="match status" value="1"/>
</dbReference>
<dbReference type="EMBL" id="OBDY01000003">
    <property type="protein sequence ID" value="SNY31343.1"/>
    <property type="molecule type" value="Genomic_DNA"/>
</dbReference>
<keyword evidence="1" id="KW-0805">Transcription regulation</keyword>
<evidence type="ECO:0000256" key="2">
    <source>
        <dbReference type="ARBA" id="ARBA00023125"/>
    </source>
</evidence>
<dbReference type="PANTHER" id="PTHR30055">
    <property type="entry name" value="HTH-TYPE TRANSCRIPTIONAL REGULATOR RUTR"/>
    <property type="match status" value="1"/>
</dbReference>
<dbReference type="RefSeq" id="WP_097319840.1">
    <property type="nucleotide sequence ID" value="NZ_OBDY01000003.1"/>
</dbReference>
<dbReference type="InterPro" id="IPR001647">
    <property type="entry name" value="HTH_TetR"/>
</dbReference>
<dbReference type="PANTHER" id="PTHR30055:SF234">
    <property type="entry name" value="HTH-TYPE TRANSCRIPTIONAL REGULATOR BETI"/>
    <property type="match status" value="1"/>
</dbReference>
<protein>
    <submittedName>
        <fullName evidence="6">DNA-binding transcriptional regulator, AcrR family</fullName>
    </submittedName>
</protein>
<dbReference type="PROSITE" id="PS50977">
    <property type="entry name" value="HTH_TETR_2"/>
    <property type="match status" value="1"/>
</dbReference>
<dbReference type="SUPFAM" id="SSF48498">
    <property type="entry name" value="Tetracyclin repressor-like, C-terminal domain"/>
    <property type="match status" value="1"/>
</dbReference>
<feature type="DNA-binding region" description="H-T-H motif" evidence="4">
    <location>
        <begin position="36"/>
        <end position="55"/>
    </location>
</feature>
<dbReference type="SUPFAM" id="SSF46689">
    <property type="entry name" value="Homeodomain-like"/>
    <property type="match status" value="1"/>
</dbReference>
<accession>A0A285H714</accession>
<keyword evidence="2 4" id="KW-0238">DNA-binding</keyword>
<dbReference type="GO" id="GO:0000976">
    <property type="term" value="F:transcription cis-regulatory region binding"/>
    <property type="evidence" value="ECO:0007669"/>
    <property type="project" value="TreeGrafter"/>
</dbReference>
<dbReference type="AlphaFoldDB" id="A0A285H714"/>
<proteinExistence type="predicted"/>
<keyword evidence="7" id="KW-1185">Reference proteome</keyword>
<reference evidence="7" key="1">
    <citation type="submission" date="2017-09" db="EMBL/GenBank/DDBJ databases">
        <authorList>
            <person name="Varghese N."/>
            <person name="Submissions S."/>
        </authorList>
    </citation>
    <scope>NUCLEOTIDE SEQUENCE [LARGE SCALE GENOMIC DNA]</scope>
    <source>
        <strain evidence="7">CGMCC 4.6857</strain>
    </source>
</reference>
<feature type="domain" description="HTH tetR-type" evidence="5">
    <location>
        <begin position="14"/>
        <end position="73"/>
    </location>
</feature>
<evidence type="ECO:0000313" key="7">
    <source>
        <dbReference type="Proteomes" id="UP000219612"/>
    </source>
</evidence>